<evidence type="ECO:0000313" key="2">
    <source>
        <dbReference type="Proteomes" id="UP000000877"/>
    </source>
</evidence>
<name>A0A6B9PAA6_9CAUD</name>
<reference evidence="1 2" key="2">
    <citation type="journal article" date="2002" name="Mol. Microbiol.">
        <title>HF2: a double-stranded DNA tailed haloarchaeal virus with a mosaic genome.</title>
        <authorList>
            <person name="Tang S.L."/>
            <person name="Nuttall S."/>
            <person name="Ngui K."/>
            <person name="Fisher C."/>
            <person name="Lopez P."/>
            <person name="Dyall-Smith M."/>
        </authorList>
    </citation>
    <scope>NUCLEOTIDE SEQUENCE</scope>
</reference>
<dbReference type="KEGG" id="vg:43578433"/>
<dbReference type="EMBL" id="AF222060">
    <property type="protein sequence ID" value="QHD55897.1"/>
    <property type="molecule type" value="Genomic_DNA"/>
</dbReference>
<dbReference type="GeneID" id="43578433"/>
<protein>
    <submittedName>
        <fullName evidence="1">Putative CxxC motif protein</fullName>
    </submittedName>
</protein>
<evidence type="ECO:0000313" key="1">
    <source>
        <dbReference type="EMBL" id="QHD55897.1"/>
    </source>
</evidence>
<organism evidence="1 2">
    <name type="scientific">Halorubrum phage HF2</name>
    <dbReference type="NCBI Taxonomy" id="33771"/>
    <lineage>
        <taxon>Viruses</taxon>
        <taxon>Duplodnaviria</taxon>
        <taxon>Heunggongvirae</taxon>
        <taxon>Uroviricota</taxon>
        <taxon>Caudoviricetes</taxon>
        <taxon>Thumleimavirales</taxon>
        <taxon>Hafunaviridae</taxon>
        <taxon>Haloferacalesvirus</taxon>
        <taxon>Haloferacalesvirus HF2</taxon>
    </lineage>
</organism>
<proteinExistence type="predicted"/>
<accession>A0A6B9PAA6</accession>
<dbReference type="RefSeq" id="YP_009725270.1">
    <property type="nucleotide sequence ID" value="NC_003345.2"/>
</dbReference>
<reference evidence="2" key="1">
    <citation type="journal article" date="1995" name="J. Virol.">
        <title>Halophage HF2: genome organization and replication strategy.</title>
        <authorList>
            <person name="Nuttall S.D."/>
            <person name="Dyall-Smith M.L."/>
        </authorList>
    </citation>
    <scope>NUCLEOTIDE SEQUENCE [LARGE SCALE GENOMIC DNA]</scope>
</reference>
<dbReference type="Proteomes" id="UP000000877">
    <property type="component" value="Segment"/>
</dbReference>
<gene>
    <name evidence="1" type="ORF">HrrHF2_645</name>
</gene>
<sequence length="43" mass="4657">MNCYNCGYNAPDSGNCPTCGVILGAFRIEGDTRYNGQKGKLRV</sequence>